<evidence type="ECO:0000256" key="3">
    <source>
        <dbReference type="ARBA" id="ARBA00023295"/>
    </source>
</evidence>
<dbReference type="PANTHER" id="PTHR22925:SF3">
    <property type="entry name" value="GLYCOSYL HYDROLASE FAMILY PROTEIN 43"/>
    <property type="match status" value="1"/>
</dbReference>
<comment type="similarity">
    <text evidence="1 4">Belongs to the glycosyl hydrolase 43 family.</text>
</comment>
<evidence type="ECO:0000256" key="2">
    <source>
        <dbReference type="ARBA" id="ARBA00022801"/>
    </source>
</evidence>
<dbReference type="GO" id="GO:0004553">
    <property type="term" value="F:hydrolase activity, hydrolyzing O-glycosyl compounds"/>
    <property type="evidence" value="ECO:0007669"/>
    <property type="project" value="InterPro"/>
</dbReference>
<dbReference type="Pfam" id="PF04616">
    <property type="entry name" value="Glyco_hydro_43"/>
    <property type="match status" value="1"/>
</dbReference>
<keyword evidence="2 4" id="KW-0378">Hydrolase</keyword>
<name>A0A7H9AMH6_9FLAO</name>
<dbReference type="SUPFAM" id="SSF75005">
    <property type="entry name" value="Arabinanase/levansucrase/invertase"/>
    <property type="match status" value="1"/>
</dbReference>
<reference evidence="5 6" key="1">
    <citation type="journal article" date="2006" name="Int. J. Syst. Evol. Microbiol.">
        <title>Costertonia aggregata gen. nov., sp. nov., a mesophilic marine bacterium of the family Flavobacteriaceae, isolated from a mature biofilm.</title>
        <authorList>
            <person name="Kwon K.K."/>
            <person name="Lee Y.K."/>
            <person name="Lee H.K."/>
        </authorList>
    </citation>
    <scope>NUCLEOTIDE SEQUENCE [LARGE SCALE GENOMIC DNA]</scope>
    <source>
        <strain evidence="5 6">KCCM 42265</strain>
    </source>
</reference>
<evidence type="ECO:0000313" key="5">
    <source>
        <dbReference type="EMBL" id="QLG44649.1"/>
    </source>
</evidence>
<evidence type="ECO:0000256" key="1">
    <source>
        <dbReference type="ARBA" id="ARBA00009865"/>
    </source>
</evidence>
<accession>A0A7H9AMH6</accession>
<dbReference type="Proteomes" id="UP000509302">
    <property type="component" value="Chromosome"/>
</dbReference>
<evidence type="ECO:0000256" key="4">
    <source>
        <dbReference type="RuleBase" id="RU361187"/>
    </source>
</evidence>
<dbReference type="KEGG" id="cagg:HYG79_04560"/>
<proteinExistence type="inferred from homology"/>
<keyword evidence="3 4" id="KW-0326">Glycosidase</keyword>
<organism evidence="5 6">
    <name type="scientific">Costertonia aggregata</name>
    <dbReference type="NCBI Taxonomy" id="343403"/>
    <lineage>
        <taxon>Bacteria</taxon>
        <taxon>Pseudomonadati</taxon>
        <taxon>Bacteroidota</taxon>
        <taxon>Flavobacteriia</taxon>
        <taxon>Flavobacteriales</taxon>
        <taxon>Flavobacteriaceae</taxon>
        <taxon>Costertonia</taxon>
    </lineage>
</organism>
<evidence type="ECO:0000313" key="6">
    <source>
        <dbReference type="Proteomes" id="UP000509302"/>
    </source>
</evidence>
<dbReference type="RefSeq" id="WP_179240983.1">
    <property type="nucleotide sequence ID" value="NZ_CP058595.1"/>
</dbReference>
<dbReference type="GO" id="GO:0005975">
    <property type="term" value="P:carbohydrate metabolic process"/>
    <property type="evidence" value="ECO:0007669"/>
    <property type="project" value="InterPro"/>
</dbReference>
<dbReference type="Gene3D" id="2.115.10.20">
    <property type="entry name" value="Glycosyl hydrolase domain, family 43"/>
    <property type="match status" value="2"/>
</dbReference>
<dbReference type="AlphaFoldDB" id="A0A7H9AMH6"/>
<keyword evidence="6" id="KW-1185">Reference proteome</keyword>
<dbReference type="InterPro" id="IPR006710">
    <property type="entry name" value="Glyco_hydro_43"/>
</dbReference>
<dbReference type="InterPro" id="IPR023296">
    <property type="entry name" value="Glyco_hydro_beta-prop_sf"/>
</dbReference>
<protein>
    <submittedName>
        <fullName evidence="5">Family 43 glycosylhydrolase</fullName>
    </submittedName>
</protein>
<sequence length="480" mass="55465">MLIGVFILNTTYLLHSQEITINNVLPRLDTNGNIIDAHDGRLIQFGDVFYWYGTSYGTTNGFTAKNHYVCYSSKDLKTWTKEGKLLPDQPEGVYYRPHVVYNEKTKRYILWYNWYPKLWNGQFGVATSKSPSGPFKIKNNDVKMFRSDIGLGDFGLFVDDDKTCYLSYNTIQNHQVSIEKLNDDYTGSTMENGGIIAEHMEAGTQFKRNGNYYLLTDHTCCFCNYGSGAKVYISDNPLNGYTLTTNINRYPGKPTFLLNNTIDRGTTYETLRKRHQKFDAVEIQFAGETVLDELTLHQFTGNRPENCGDVSNPRVHPEILTPGFLIYKWSYDTWEKISIVNTTVKRTALRQDITVSFVQTRTSQIKIVPVAESYHYEELYLNGIELLHNKQKMALNDMRFYITGEDITQKPIIPAQQSYVTKLQTEDGERFIWIGDLWGSASDNIKGYDYQYWSDPLEFNEDGTIKPLQWKDSWSIELKK</sequence>
<gene>
    <name evidence="5" type="ORF">HYG79_04560</name>
</gene>
<dbReference type="PANTHER" id="PTHR22925">
    <property type="entry name" value="GLYCOSYL HYDROLASE 43 FAMILY MEMBER"/>
    <property type="match status" value="1"/>
</dbReference>
<dbReference type="EMBL" id="CP058595">
    <property type="protein sequence ID" value="QLG44649.1"/>
    <property type="molecule type" value="Genomic_DNA"/>
</dbReference>